<gene>
    <name evidence="1" type="ORF">PHYBLDRAFT_59897</name>
</gene>
<proteinExistence type="predicted"/>
<dbReference type="InParanoid" id="A0A167NNN2"/>
<keyword evidence="2" id="KW-1185">Reference proteome</keyword>
<reference evidence="2" key="1">
    <citation type="submission" date="2015-06" db="EMBL/GenBank/DDBJ databases">
        <title>Expansion of signal transduction pathways in fungi by whole-genome duplication.</title>
        <authorList>
            <consortium name="DOE Joint Genome Institute"/>
            <person name="Corrochano L.M."/>
            <person name="Kuo A."/>
            <person name="Marcet-Houben M."/>
            <person name="Polaino S."/>
            <person name="Salamov A."/>
            <person name="Villalobos J.M."/>
            <person name="Alvarez M.I."/>
            <person name="Avalos J."/>
            <person name="Benito E.P."/>
            <person name="Benoit I."/>
            <person name="Burger G."/>
            <person name="Camino L.P."/>
            <person name="Canovas D."/>
            <person name="Cerda-Olmedo E."/>
            <person name="Cheng J.-F."/>
            <person name="Dominguez A."/>
            <person name="Elias M."/>
            <person name="Eslava A.P."/>
            <person name="Glaser F."/>
            <person name="Grimwood J."/>
            <person name="Gutierrez G."/>
            <person name="Heitman J."/>
            <person name="Henrissat B."/>
            <person name="Iturriaga E.A."/>
            <person name="Lang B.F."/>
            <person name="Lavin J.L."/>
            <person name="Lee S."/>
            <person name="Li W."/>
            <person name="Lindquist E."/>
            <person name="Lopez-Garcia S."/>
            <person name="Luque E.M."/>
            <person name="Marcos A.T."/>
            <person name="Martin J."/>
            <person name="McCluskey K."/>
            <person name="Medina H.R."/>
            <person name="Miralles-Duran A."/>
            <person name="Miyazaki A."/>
            <person name="Munoz-Torres E."/>
            <person name="Oguiza J.A."/>
            <person name="Ohm R."/>
            <person name="Olmedo M."/>
            <person name="Orejas M."/>
            <person name="Ortiz-Castellanos L."/>
            <person name="Pisabarro A.G."/>
            <person name="Rodriguez-Romero J."/>
            <person name="Ruiz-Herrera J."/>
            <person name="Ruiz-Vazquez R."/>
            <person name="Sanz C."/>
            <person name="Schackwitz W."/>
            <person name="Schmutz J."/>
            <person name="Shahriari M."/>
            <person name="Shelest E."/>
            <person name="Silva-Franco F."/>
            <person name="Soanes D."/>
            <person name="Syed K."/>
            <person name="Tagua V.G."/>
            <person name="Talbot N.J."/>
            <person name="Thon M."/>
            <person name="De vries R.P."/>
            <person name="Wiebenga A."/>
            <person name="Yadav J.S."/>
            <person name="Braun E.L."/>
            <person name="Baker S."/>
            <person name="Garre V."/>
            <person name="Horwitz B."/>
            <person name="Torres-Martinez S."/>
            <person name="Idnurm A."/>
            <person name="Herrera-Estrella A."/>
            <person name="Gabaldon T."/>
            <person name="Grigoriev I.V."/>
        </authorList>
    </citation>
    <scope>NUCLEOTIDE SEQUENCE [LARGE SCALE GENOMIC DNA]</scope>
    <source>
        <strain evidence="2">NRRL 1555(-)</strain>
    </source>
</reference>
<evidence type="ECO:0000313" key="2">
    <source>
        <dbReference type="Proteomes" id="UP000077315"/>
    </source>
</evidence>
<sequence length="164" mass="19505">MTLHLFIYIYGEVPVTMVYKSDTCMFKILHDSGVDRVFFCPFNHPSFVSPQYLYFVFFVSVAFSRSLDILLDQKHNRANDQRHTIIEKKNRSPGSLGVLQMCSNMSFHDKGQLPRFLWKSSMNHKVLKYPRIMRLISQYDIHIIYYTALYVDWDLQAYKFVQIL</sequence>
<dbReference type="VEuPathDB" id="FungiDB:PHYBLDRAFT_59897"/>
<dbReference type="RefSeq" id="XP_018294399.1">
    <property type="nucleotide sequence ID" value="XM_018440576.1"/>
</dbReference>
<dbReference type="EMBL" id="KV440976">
    <property type="protein sequence ID" value="OAD76359.1"/>
    <property type="molecule type" value="Genomic_DNA"/>
</dbReference>
<protein>
    <submittedName>
        <fullName evidence="1">Uncharacterized protein</fullName>
    </submittedName>
</protein>
<dbReference type="AlphaFoldDB" id="A0A167NNN2"/>
<dbReference type="Proteomes" id="UP000077315">
    <property type="component" value="Unassembled WGS sequence"/>
</dbReference>
<organism evidence="1 2">
    <name type="scientific">Phycomyces blakesleeanus (strain ATCC 8743b / DSM 1359 / FGSC 10004 / NBRC 33097 / NRRL 1555)</name>
    <dbReference type="NCBI Taxonomy" id="763407"/>
    <lineage>
        <taxon>Eukaryota</taxon>
        <taxon>Fungi</taxon>
        <taxon>Fungi incertae sedis</taxon>
        <taxon>Mucoromycota</taxon>
        <taxon>Mucoromycotina</taxon>
        <taxon>Mucoromycetes</taxon>
        <taxon>Mucorales</taxon>
        <taxon>Phycomycetaceae</taxon>
        <taxon>Phycomyces</taxon>
    </lineage>
</organism>
<accession>A0A167NNN2</accession>
<dbReference type="GeneID" id="29001482"/>
<name>A0A167NNN2_PHYB8</name>
<evidence type="ECO:0000313" key="1">
    <source>
        <dbReference type="EMBL" id="OAD76359.1"/>
    </source>
</evidence>